<name>A0AAJ4W5Z0_MYRPR</name>
<gene>
    <name evidence="2" type="ORF">SAMN04488089_11454</name>
</gene>
<dbReference type="EMBL" id="FOFY01000014">
    <property type="protein sequence ID" value="SER37167.1"/>
    <property type="molecule type" value="Genomic_DNA"/>
</dbReference>
<feature type="domain" description="VOC" evidence="1">
    <location>
        <begin position="1"/>
        <end position="119"/>
    </location>
</feature>
<dbReference type="KEGG" id="mpw:MPR_3032"/>
<accession>A0AAJ4W5Z0</accession>
<dbReference type="AlphaFoldDB" id="A0AAJ4W5Z0"/>
<comment type="caution">
    <text evidence="2">The sequence shown here is derived from an EMBL/GenBank/DDBJ whole genome shotgun (WGS) entry which is preliminary data.</text>
</comment>
<dbReference type="SUPFAM" id="SSF54593">
    <property type="entry name" value="Glyoxalase/Bleomycin resistance protein/Dihydroxybiphenyl dioxygenase"/>
    <property type="match status" value="1"/>
</dbReference>
<evidence type="ECO:0000313" key="3">
    <source>
        <dbReference type="Proteomes" id="UP000183496"/>
    </source>
</evidence>
<dbReference type="InterPro" id="IPR029068">
    <property type="entry name" value="Glyas_Bleomycin-R_OHBP_Dase"/>
</dbReference>
<evidence type="ECO:0000313" key="2">
    <source>
        <dbReference type="EMBL" id="SER37167.1"/>
    </source>
</evidence>
<sequence length="120" mass="13260">MYVVDVETTVRFYEEAFGFVRKFVTPEADYGELVSGDTTIAFAQVELASSNLSKGYQQVNKEKPFGIELGFVVEDVALAIQKVEKAGGTVYEPMTVKPWGQTVGYVLENNGFLIELCTAM</sequence>
<evidence type="ECO:0000259" key="1">
    <source>
        <dbReference type="PROSITE" id="PS51819"/>
    </source>
</evidence>
<dbReference type="Pfam" id="PF00903">
    <property type="entry name" value="Glyoxalase"/>
    <property type="match status" value="1"/>
</dbReference>
<dbReference type="Gene3D" id="3.10.180.10">
    <property type="entry name" value="2,3-Dihydroxybiphenyl 1,2-Dioxygenase, domain 1"/>
    <property type="match status" value="1"/>
</dbReference>
<dbReference type="InterPro" id="IPR004360">
    <property type="entry name" value="Glyas_Fos-R_dOase_dom"/>
</dbReference>
<protein>
    <submittedName>
        <fullName evidence="2">Uncharacterized conserved protein PhnB, glyoxalase superfamily</fullName>
    </submittedName>
</protein>
<dbReference type="PROSITE" id="PS51819">
    <property type="entry name" value="VOC"/>
    <property type="match status" value="1"/>
</dbReference>
<keyword evidence="3" id="KW-1185">Reference proteome</keyword>
<reference evidence="2 3" key="1">
    <citation type="submission" date="2016-10" db="EMBL/GenBank/DDBJ databases">
        <authorList>
            <person name="Varghese N."/>
            <person name="Submissions S."/>
        </authorList>
    </citation>
    <scope>NUCLEOTIDE SEQUENCE [LARGE SCALE GENOMIC DNA]</scope>
    <source>
        <strain evidence="3">DSM 19823 / KCTC 23066 / CCTCC M 208030 / D25</strain>
    </source>
</reference>
<organism evidence="2 3">
    <name type="scientific">Myroides profundi</name>
    <dbReference type="NCBI Taxonomy" id="480520"/>
    <lineage>
        <taxon>Bacteria</taxon>
        <taxon>Pseudomonadati</taxon>
        <taxon>Bacteroidota</taxon>
        <taxon>Flavobacteriia</taxon>
        <taxon>Flavobacteriales</taxon>
        <taxon>Flavobacteriaceae</taxon>
        <taxon>Myroides</taxon>
    </lineage>
</organism>
<dbReference type="Proteomes" id="UP000183496">
    <property type="component" value="Unassembled WGS sequence"/>
</dbReference>
<dbReference type="RefSeq" id="WP_082027836.1">
    <property type="nucleotide sequence ID" value="NZ_CP010817.1"/>
</dbReference>
<dbReference type="InterPro" id="IPR037523">
    <property type="entry name" value="VOC_core"/>
</dbReference>
<proteinExistence type="predicted"/>